<evidence type="ECO:0000259" key="12">
    <source>
        <dbReference type="PROSITE" id="PS51084"/>
    </source>
</evidence>
<evidence type="ECO:0000256" key="10">
    <source>
        <dbReference type="PIRSR" id="PIRSR000808-1"/>
    </source>
</evidence>
<comment type="caution">
    <text evidence="11">Lacks conserved residue(s) required for the propagation of feature annotation.</text>
</comment>
<keyword evidence="8" id="KW-0119">Carbohydrate metabolism</keyword>
<dbReference type="EMBL" id="METM01000029">
    <property type="protein sequence ID" value="OGB89166.1"/>
    <property type="molecule type" value="Genomic_DNA"/>
</dbReference>
<keyword evidence="5" id="KW-0479">Metal-binding</keyword>
<reference evidence="13 14" key="1">
    <citation type="journal article" date="2016" name="Nat. Commun.">
        <title>Thousands of microbial genomes shed light on interconnected biogeochemical processes in an aquifer system.</title>
        <authorList>
            <person name="Anantharaman K."/>
            <person name="Brown C.T."/>
            <person name="Hug L.A."/>
            <person name="Sharon I."/>
            <person name="Castelle C.J."/>
            <person name="Probst A.J."/>
            <person name="Thomas B.C."/>
            <person name="Singh A."/>
            <person name="Wilkins M.J."/>
            <person name="Karaoz U."/>
            <person name="Brodie E.L."/>
            <person name="Williams K.H."/>
            <person name="Hubbard S.S."/>
            <person name="Banfield J.F."/>
        </authorList>
    </citation>
    <scope>NUCLEOTIDE SEQUENCE [LARGE SCALE GENOMIC DNA]</scope>
</reference>
<dbReference type="EC" id="2.7.7.12" evidence="9"/>
<evidence type="ECO:0000256" key="8">
    <source>
        <dbReference type="ARBA" id="ARBA00023277"/>
    </source>
</evidence>
<dbReference type="UniPathway" id="UPA00214"/>
<dbReference type="PIRSF" id="PIRSF000808">
    <property type="entry name" value="GalT"/>
    <property type="match status" value="1"/>
</dbReference>
<evidence type="ECO:0000313" key="13">
    <source>
        <dbReference type="EMBL" id="OGB89166.1"/>
    </source>
</evidence>
<comment type="cofactor">
    <cofactor evidence="1">
        <name>Zn(2+)</name>
        <dbReference type="ChEBI" id="CHEBI:29105"/>
    </cofactor>
</comment>
<dbReference type="Gene3D" id="3.30.428.10">
    <property type="entry name" value="HIT-like"/>
    <property type="match status" value="2"/>
</dbReference>
<dbReference type="GO" id="GO:0008270">
    <property type="term" value="F:zinc ion binding"/>
    <property type="evidence" value="ECO:0007669"/>
    <property type="project" value="InterPro"/>
</dbReference>
<evidence type="ECO:0000313" key="14">
    <source>
        <dbReference type="Proteomes" id="UP000178724"/>
    </source>
</evidence>
<name>A0A1F4PZY7_UNCSA</name>
<dbReference type="Pfam" id="PF02744">
    <property type="entry name" value="GalP_UDP_tr_C"/>
    <property type="match status" value="1"/>
</dbReference>
<dbReference type="GO" id="GO:0008108">
    <property type="term" value="F:UDP-glucose:hexose-1-phosphate uridylyltransferase activity"/>
    <property type="evidence" value="ECO:0007669"/>
    <property type="project" value="UniProtKB-UniRule"/>
</dbReference>
<dbReference type="InterPro" id="IPR036265">
    <property type="entry name" value="HIT-like_sf"/>
</dbReference>
<dbReference type="Pfam" id="PF01087">
    <property type="entry name" value="GalP_UDP_transf"/>
    <property type="match status" value="1"/>
</dbReference>
<keyword evidence="3 13" id="KW-0808">Transferase</keyword>
<dbReference type="Proteomes" id="UP000178724">
    <property type="component" value="Unassembled WGS sequence"/>
</dbReference>
<dbReference type="GO" id="GO:0006012">
    <property type="term" value="P:galactose metabolic process"/>
    <property type="evidence" value="ECO:0007669"/>
    <property type="project" value="UniProtKB-UniRule"/>
</dbReference>
<evidence type="ECO:0000256" key="6">
    <source>
        <dbReference type="ARBA" id="ARBA00022833"/>
    </source>
</evidence>
<accession>A0A1F4PZY7</accession>
<dbReference type="PANTHER" id="PTHR42763">
    <property type="entry name" value="ADP-GLUCOSE PHOSPHORYLASE"/>
    <property type="match status" value="1"/>
</dbReference>
<feature type="domain" description="HIT" evidence="12">
    <location>
        <begin position="199"/>
        <end position="320"/>
    </location>
</feature>
<dbReference type="InterPro" id="IPR001937">
    <property type="entry name" value="GalP_UDPtransf1"/>
</dbReference>
<dbReference type="PANTHER" id="PTHR42763:SF1">
    <property type="entry name" value="UDP-GLUCOSE--HEXOSE-1-PHOSPHATE URIDYLYLTRANSFERASE"/>
    <property type="match status" value="1"/>
</dbReference>
<dbReference type="InterPro" id="IPR005850">
    <property type="entry name" value="GalP_Utransf_C"/>
</dbReference>
<dbReference type="NCBIfam" id="TIGR00209">
    <property type="entry name" value="galT_1"/>
    <property type="match status" value="1"/>
</dbReference>
<keyword evidence="7" id="KW-0299">Galactose metabolism</keyword>
<comment type="similarity">
    <text evidence="2">Belongs to the galactose-1-phosphate uridylyltransferase type 1 family.</text>
</comment>
<evidence type="ECO:0000256" key="9">
    <source>
        <dbReference type="NCBIfam" id="TIGR00209"/>
    </source>
</evidence>
<keyword evidence="4 13" id="KW-0548">Nucleotidyltransferase</keyword>
<sequence length="345" mass="40021">MPELRKDPISDRWVVISTERGRRPSDFGTVSVAVENAEAKFCPFDEGNESKTPPEITAWRKASTTPNTPGWDVRVIPNKFPALIIEGEVNRTGMGIYDMMSGIGAHEVIVETPRHNENIPDLPDEHVEKVLWAYKQRIVDLEKDKRFRYILVFKNYGTAAGASLSHPHSQLIATPITPRYVKMELTNSRLYFQEKERCIFCDMIRQELGAGERLVYENEYFVVFTPFASRFPFELWLMPRRHEYGFQQLPDEERIQLARCLKDVMARLRKTLNDPPYNYVLHTAPNAVSRPGKPDYWGTIQYDYHWHIEVIPRLTKQAGFEWGSGLYINPTAPEEAAKYLREVKI</sequence>
<evidence type="ECO:0000256" key="4">
    <source>
        <dbReference type="ARBA" id="ARBA00022695"/>
    </source>
</evidence>
<gene>
    <name evidence="13" type="ORF">A2625_02465</name>
</gene>
<organism evidence="13 14">
    <name type="scientific">candidate division WOR-1 bacterium RIFCSPHIGHO2_01_FULL_53_15</name>
    <dbReference type="NCBI Taxonomy" id="1802564"/>
    <lineage>
        <taxon>Bacteria</taxon>
        <taxon>Bacillati</taxon>
        <taxon>Saganbacteria</taxon>
    </lineage>
</organism>
<dbReference type="AlphaFoldDB" id="A0A1F4PZY7"/>
<evidence type="ECO:0000256" key="2">
    <source>
        <dbReference type="ARBA" id="ARBA00010951"/>
    </source>
</evidence>
<dbReference type="InterPro" id="IPR011146">
    <property type="entry name" value="HIT-like"/>
</dbReference>
<keyword evidence="6" id="KW-0862">Zinc</keyword>
<evidence type="ECO:0000256" key="11">
    <source>
        <dbReference type="PROSITE-ProRule" id="PRU00464"/>
    </source>
</evidence>
<evidence type="ECO:0000256" key="5">
    <source>
        <dbReference type="ARBA" id="ARBA00022723"/>
    </source>
</evidence>
<dbReference type="PROSITE" id="PS51084">
    <property type="entry name" value="HIT_2"/>
    <property type="match status" value="1"/>
</dbReference>
<evidence type="ECO:0000256" key="1">
    <source>
        <dbReference type="ARBA" id="ARBA00001947"/>
    </source>
</evidence>
<comment type="caution">
    <text evidence="13">The sequence shown here is derived from an EMBL/GenBank/DDBJ whole genome shotgun (WGS) entry which is preliminary data.</text>
</comment>
<dbReference type="SUPFAM" id="SSF54197">
    <property type="entry name" value="HIT-like"/>
    <property type="match status" value="2"/>
</dbReference>
<evidence type="ECO:0000256" key="7">
    <source>
        <dbReference type="ARBA" id="ARBA00023144"/>
    </source>
</evidence>
<proteinExistence type="inferred from homology"/>
<evidence type="ECO:0000256" key="3">
    <source>
        <dbReference type="ARBA" id="ARBA00022679"/>
    </source>
</evidence>
<dbReference type="InterPro" id="IPR005849">
    <property type="entry name" value="GalP_Utransf_N"/>
</dbReference>
<dbReference type="InterPro" id="IPR053177">
    <property type="entry name" value="ADP-glucose_phosphorylase"/>
</dbReference>
<feature type="active site" description="Tele-UMP-histidine intermediate" evidence="10">
    <location>
        <position position="168"/>
    </location>
</feature>
<protein>
    <recommendedName>
        <fullName evidence="9">Galactose-1-phosphate uridylyltransferase</fullName>
        <ecNumber evidence="9">2.7.7.12</ecNumber>
    </recommendedName>
</protein>